<evidence type="ECO:0000313" key="6">
    <source>
        <dbReference type="EMBL" id="MEW9309698.1"/>
    </source>
</evidence>
<dbReference type="InterPro" id="IPR000847">
    <property type="entry name" value="LysR_HTH_N"/>
</dbReference>
<dbReference type="Pfam" id="PF03466">
    <property type="entry name" value="LysR_substrate"/>
    <property type="match status" value="1"/>
</dbReference>
<feature type="domain" description="HTH lysR-type" evidence="5">
    <location>
        <begin position="13"/>
        <end position="62"/>
    </location>
</feature>
<dbReference type="PANTHER" id="PTHR30537:SF5">
    <property type="entry name" value="HTH-TYPE TRANSCRIPTIONAL ACTIVATOR TTDR-RELATED"/>
    <property type="match status" value="1"/>
</dbReference>
<keyword evidence="2" id="KW-0805">Transcription regulation</keyword>
<name>A0ABV3PX49_9HYPH</name>
<protein>
    <submittedName>
        <fullName evidence="6">LysR family transcriptional regulator</fullName>
    </submittedName>
</protein>
<evidence type="ECO:0000313" key="8">
    <source>
        <dbReference type="Proteomes" id="UP001555786"/>
    </source>
</evidence>
<dbReference type="PANTHER" id="PTHR30537">
    <property type="entry name" value="HTH-TYPE TRANSCRIPTIONAL REGULATOR"/>
    <property type="match status" value="1"/>
</dbReference>
<dbReference type="SUPFAM" id="SSF46785">
    <property type="entry name" value="Winged helix' DNA-binding domain"/>
    <property type="match status" value="1"/>
</dbReference>
<accession>A0ABV3PX49</accession>
<evidence type="ECO:0000256" key="3">
    <source>
        <dbReference type="ARBA" id="ARBA00023125"/>
    </source>
</evidence>
<sequence length="307" mass="33755">MARSDPFDGLSEFLAIVRRGSFRAAAIELGVTAGAVSQALQGLERRLGLPLLHRTTRSLALTEEGERLLAQLGPAAETILGALDDLVQSRAKPSGTLRLLVHRMALVHVLEPVLPLFQQRWPEVHVDVTVDSTHAELVEGGFDAGIRVGEFIDKDMIAVRVTPPFRWMVMASPAYLARHGRPQAPEDIARHQCLRYRRPDVGDIYRWEFERDGQALSIEPPGAIVANDPWLLRTLAVQGMGLLYGSTLQTAGELAQGLLETVLEEFSPAGDSLFVYFPRTSRSQPKLRAFVEACAEHLRQSGVSGLP</sequence>
<dbReference type="InterPro" id="IPR036390">
    <property type="entry name" value="WH_DNA-bd_sf"/>
</dbReference>
<dbReference type="PROSITE" id="PS50931">
    <property type="entry name" value="HTH_LYSR"/>
    <property type="match status" value="1"/>
</dbReference>
<dbReference type="EMBL" id="JBHGPK010000006">
    <property type="protein sequence ID" value="MFC2251218.1"/>
    <property type="molecule type" value="Genomic_DNA"/>
</dbReference>
<dbReference type="Gene3D" id="1.10.10.10">
    <property type="entry name" value="Winged helix-like DNA-binding domain superfamily/Winged helix DNA-binding domain"/>
    <property type="match status" value="1"/>
</dbReference>
<keyword evidence="4" id="KW-0804">Transcription</keyword>
<evidence type="ECO:0000256" key="2">
    <source>
        <dbReference type="ARBA" id="ARBA00023015"/>
    </source>
</evidence>
<dbReference type="InterPro" id="IPR058163">
    <property type="entry name" value="LysR-type_TF_proteobact-type"/>
</dbReference>
<reference evidence="6 8" key="1">
    <citation type="submission" date="2024-07" db="EMBL/GenBank/DDBJ databases">
        <title>Description of Labrys sedimenti sp. nov., isolated from a diclofenac-degrading enrichment culture.</title>
        <authorList>
            <person name="Tancsics A."/>
            <person name="Csepanyi A."/>
        </authorList>
    </citation>
    <scope>NUCLEOTIDE SEQUENCE [LARGE SCALE GENOMIC DNA]</scope>
    <source>
        <strain evidence="6 8">LMG 23578</strain>
    </source>
</reference>
<evidence type="ECO:0000313" key="9">
    <source>
        <dbReference type="Proteomes" id="UP001595190"/>
    </source>
</evidence>
<keyword evidence="3" id="KW-0238">DNA-binding</keyword>
<dbReference type="SUPFAM" id="SSF53850">
    <property type="entry name" value="Periplasmic binding protein-like II"/>
    <property type="match status" value="1"/>
</dbReference>
<dbReference type="Proteomes" id="UP001595190">
    <property type="component" value="Unassembled WGS sequence"/>
</dbReference>
<evidence type="ECO:0000259" key="5">
    <source>
        <dbReference type="PROSITE" id="PS50931"/>
    </source>
</evidence>
<dbReference type="Proteomes" id="UP001555786">
    <property type="component" value="Unassembled WGS sequence"/>
</dbReference>
<dbReference type="RefSeq" id="WP_311944655.1">
    <property type="nucleotide sequence ID" value="NZ_JAVSCS010000053.1"/>
</dbReference>
<reference evidence="7 9" key="2">
    <citation type="submission" date="2024-09" db="EMBL/GenBank/DDBJ databases">
        <title>Description of Labrys sedimenti sp. nov., isolated from a diclofenac-degrading enrichment culture, and genome-based reclassification of Labrys portucalensis as a later heterotypic synonym of Labrys neptuniae.</title>
        <authorList>
            <person name="Tancsics A."/>
            <person name="Csepanyi A."/>
        </authorList>
    </citation>
    <scope>NUCLEOTIDE SEQUENCE [LARGE SCALE GENOMIC DNA]</scope>
    <source>
        <strain evidence="7 9">LMG 23412</strain>
    </source>
</reference>
<dbReference type="Gene3D" id="3.40.190.290">
    <property type="match status" value="1"/>
</dbReference>
<dbReference type="InterPro" id="IPR036388">
    <property type="entry name" value="WH-like_DNA-bd_sf"/>
</dbReference>
<comment type="similarity">
    <text evidence="1">Belongs to the LysR transcriptional regulatory family.</text>
</comment>
<evidence type="ECO:0000256" key="1">
    <source>
        <dbReference type="ARBA" id="ARBA00009437"/>
    </source>
</evidence>
<evidence type="ECO:0000256" key="4">
    <source>
        <dbReference type="ARBA" id="ARBA00023163"/>
    </source>
</evidence>
<evidence type="ECO:0000313" key="7">
    <source>
        <dbReference type="EMBL" id="MFC2251218.1"/>
    </source>
</evidence>
<proteinExistence type="inferred from homology"/>
<keyword evidence="8" id="KW-1185">Reference proteome</keyword>
<dbReference type="InterPro" id="IPR005119">
    <property type="entry name" value="LysR_subst-bd"/>
</dbReference>
<dbReference type="EMBL" id="JBFNQD010000016">
    <property type="protein sequence ID" value="MEW9309698.1"/>
    <property type="molecule type" value="Genomic_DNA"/>
</dbReference>
<comment type="caution">
    <text evidence="6">The sequence shown here is derived from an EMBL/GenBank/DDBJ whole genome shotgun (WGS) entry which is preliminary data.</text>
</comment>
<organism evidence="6 8">
    <name type="scientific">Labrys neptuniae</name>
    <dbReference type="NCBI Taxonomy" id="376174"/>
    <lineage>
        <taxon>Bacteria</taxon>
        <taxon>Pseudomonadati</taxon>
        <taxon>Pseudomonadota</taxon>
        <taxon>Alphaproteobacteria</taxon>
        <taxon>Hyphomicrobiales</taxon>
        <taxon>Xanthobacteraceae</taxon>
        <taxon>Labrys</taxon>
    </lineage>
</organism>
<dbReference type="Pfam" id="PF00126">
    <property type="entry name" value="HTH_1"/>
    <property type="match status" value="1"/>
</dbReference>
<gene>
    <name evidence="6" type="ORF">ABXS05_29365</name>
    <name evidence="7" type="ORF">ACETRX_16435</name>
</gene>